<dbReference type="SUPFAM" id="SSF48264">
    <property type="entry name" value="Cytochrome P450"/>
    <property type="match status" value="1"/>
</dbReference>
<evidence type="ECO:0000313" key="5">
    <source>
        <dbReference type="Proteomes" id="UP001289374"/>
    </source>
</evidence>
<dbReference type="GO" id="GO:0020037">
    <property type="term" value="F:heme binding"/>
    <property type="evidence" value="ECO:0007669"/>
    <property type="project" value="InterPro"/>
</dbReference>
<dbReference type="GO" id="GO:0016705">
    <property type="term" value="F:oxidoreductase activity, acting on paired donors, with incorporation or reduction of molecular oxygen"/>
    <property type="evidence" value="ECO:0007669"/>
    <property type="project" value="InterPro"/>
</dbReference>
<dbReference type="Gene3D" id="1.10.630.10">
    <property type="entry name" value="Cytochrome P450"/>
    <property type="match status" value="1"/>
</dbReference>
<dbReference type="PANTHER" id="PTHR47951:SF7">
    <property type="entry name" value="FLAVONOID 3',5'-HYDROXYLASE-LIKE ISOFORM X1"/>
    <property type="match status" value="1"/>
</dbReference>
<dbReference type="InterPro" id="IPR002401">
    <property type="entry name" value="Cyt_P450_E_grp-I"/>
</dbReference>
<evidence type="ECO:0000256" key="1">
    <source>
        <dbReference type="ARBA" id="ARBA00004167"/>
    </source>
</evidence>
<evidence type="ECO:0000313" key="4">
    <source>
        <dbReference type="EMBL" id="KAK4400365.1"/>
    </source>
</evidence>
<dbReference type="Pfam" id="PF00067">
    <property type="entry name" value="p450"/>
    <property type="match status" value="1"/>
</dbReference>
<dbReference type="EMBL" id="JACGWL010000006">
    <property type="protein sequence ID" value="KAK4400365.1"/>
    <property type="molecule type" value="Genomic_DNA"/>
</dbReference>
<dbReference type="InterPro" id="IPR001128">
    <property type="entry name" value="Cyt_P450"/>
</dbReference>
<dbReference type="GO" id="GO:0016020">
    <property type="term" value="C:membrane"/>
    <property type="evidence" value="ECO:0007669"/>
    <property type="project" value="UniProtKB-SubCell"/>
</dbReference>
<dbReference type="PRINTS" id="PR00463">
    <property type="entry name" value="EP450I"/>
</dbReference>
<protein>
    <submittedName>
        <fullName evidence="4">Flavonoid 3'-monooxygenase</fullName>
    </submittedName>
</protein>
<keyword evidence="5" id="KW-1185">Reference proteome</keyword>
<keyword evidence="2" id="KW-0560">Oxidoreductase</keyword>
<reference evidence="4" key="2">
    <citation type="journal article" date="2024" name="Plant">
        <title>Genomic evolution and insights into agronomic trait innovations of Sesamum species.</title>
        <authorList>
            <person name="Miao H."/>
            <person name="Wang L."/>
            <person name="Qu L."/>
            <person name="Liu H."/>
            <person name="Sun Y."/>
            <person name="Le M."/>
            <person name="Wang Q."/>
            <person name="Wei S."/>
            <person name="Zheng Y."/>
            <person name="Lin W."/>
            <person name="Duan Y."/>
            <person name="Cao H."/>
            <person name="Xiong S."/>
            <person name="Wang X."/>
            <person name="Wei L."/>
            <person name="Li C."/>
            <person name="Ma Q."/>
            <person name="Ju M."/>
            <person name="Zhao R."/>
            <person name="Li G."/>
            <person name="Mu C."/>
            <person name="Tian Q."/>
            <person name="Mei H."/>
            <person name="Zhang T."/>
            <person name="Gao T."/>
            <person name="Zhang H."/>
        </authorList>
    </citation>
    <scope>NUCLEOTIDE SEQUENCE</scope>
    <source>
        <strain evidence="4">K16</strain>
    </source>
</reference>
<dbReference type="InterPro" id="IPR036396">
    <property type="entry name" value="Cyt_P450_sf"/>
</dbReference>
<reference evidence="4" key="1">
    <citation type="submission" date="2020-06" db="EMBL/GenBank/DDBJ databases">
        <authorList>
            <person name="Li T."/>
            <person name="Hu X."/>
            <person name="Zhang T."/>
            <person name="Song X."/>
            <person name="Zhang H."/>
            <person name="Dai N."/>
            <person name="Sheng W."/>
            <person name="Hou X."/>
            <person name="Wei L."/>
        </authorList>
    </citation>
    <scope>NUCLEOTIDE SEQUENCE</scope>
    <source>
        <strain evidence="4">K16</strain>
        <tissue evidence="4">Leaf</tissue>
    </source>
</reference>
<feature type="compositionally biased region" description="Acidic residues" evidence="3">
    <location>
        <begin position="14"/>
        <end position="29"/>
    </location>
</feature>
<comment type="caution">
    <text evidence="4">The sequence shown here is derived from an EMBL/GenBank/DDBJ whole genome shotgun (WGS) entry which is preliminary data.</text>
</comment>
<dbReference type="GO" id="GO:0004497">
    <property type="term" value="F:monooxygenase activity"/>
    <property type="evidence" value="ECO:0007669"/>
    <property type="project" value="InterPro"/>
</dbReference>
<dbReference type="GO" id="GO:0005506">
    <property type="term" value="F:iron ion binding"/>
    <property type="evidence" value="ECO:0007669"/>
    <property type="project" value="InterPro"/>
</dbReference>
<dbReference type="AlphaFoldDB" id="A0AAE1WVL0"/>
<organism evidence="4 5">
    <name type="scientific">Sesamum angolense</name>
    <dbReference type="NCBI Taxonomy" id="2727404"/>
    <lineage>
        <taxon>Eukaryota</taxon>
        <taxon>Viridiplantae</taxon>
        <taxon>Streptophyta</taxon>
        <taxon>Embryophyta</taxon>
        <taxon>Tracheophyta</taxon>
        <taxon>Spermatophyta</taxon>
        <taxon>Magnoliopsida</taxon>
        <taxon>eudicotyledons</taxon>
        <taxon>Gunneridae</taxon>
        <taxon>Pentapetalae</taxon>
        <taxon>asterids</taxon>
        <taxon>lamiids</taxon>
        <taxon>Lamiales</taxon>
        <taxon>Pedaliaceae</taxon>
        <taxon>Sesamum</taxon>
    </lineage>
</organism>
<gene>
    <name evidence="4" type="ORF">Sango_1142600</name>
</gene>
<feature type="compositionally biased region" description="Gly residues" evidence="3">
    <location>
        <begin position="60"/>
        <end position="71"/>
    </location>
</feature>
<evidence type="ECO:0000256" key="2">
    <source>
        <dbReference type="ARBA" id="ARBA00023002"/>
    </source>
</evidence>
<name>A0AAE1WVL0_9LAMI</name>
<dbReference type="PANTHER" id="PTHR47951">
    <property type="entry name" value="OS08G0547900 PROTEIN"/>
    <property type="match status" value="1"/>
</dbReference>
<proteinExistence type="predicted"/>
<evidence type="ECO:0000256" key="3">
    <source>
        <dbReference type="SAM" id="MobiDB-lite"/>
    </source>
</evidence>
<comment type="subcellular location">
    <subcellularLocation>
        <location evidence="1">Membrane</location>
        <topology evidence="1">Single-pass membrane protein</topology>
    </subcellularLocation>
</comment>
<feature type="region of interest" description="Disordered" evidence="3">
    <location>
        <begin position="1"/>
        <end position="71"/>
    </location>
</feature>
<dbReference type="Proteomes" id="UP001289374">
    <property type="component" value="Unassembled WGS sequence"/>
</dbReference>
<accession>A0AAE1WVL0</accession>
<dbReference type="PRINTS" id="PR00385">
    <property type="entry name" value="P450"/>
</dbReference>
<sequence length="177" mass="18565">MGGGGSDGERGEAVDEEGEEGGGAGDEEEGRGRAGASDGKEGGKVGWGTGDEGEQAGVPMTGGGRWGAGHGDGGWMGGWGWNIIFGGTDTSSATIEWVMAELMRNPKVMKNAYTELNEVVGLNNIVEEFHIPKLVYLDAVIKETLRIHPIGPFLTPRTPNQSCTVGGYSIQKIRRSS</sequence>